<dbReference type="Pfam" id="PF01784">
    <property type="entry name" value="DUF34_NIF3"/>
    <property type="match status" value="1"/>
</dbReference>
<feature type="binding site" evidence="5">
    <location>
        <position position="210"/>
    </location>
    <ligand>
        <name>a divalent metal cation</name>
        <dbReference type="ChEBI" id="CHEBI:60240"/>
        <label>1</label>
    </ligand>
</feature>
<sequence>MKLKEIYHFLNELSPFELQEKWDNSGLLVGNFEDEIEKVYISIDLDEEILETMDENSLVITHHPLIFSPLRRVNYDTYSSKLLKILIQKNIALISMHTNIDKTHLNRFVAKEILGLDVIESDEYICYANVDEEFDSFATKIAKSLGLEYLKYVKCNQRVKKVALVTGAGMSLIDEVNADCFLTGDIKYHDAMEAKARGISLIDIRHYESEKHFSPLLEGLLEEYLKKNKLKAIITASKNPFKFCIQGETVE</sequence>
<evidence type="ECO:0000313" key="7">
    <source>
        <dbReference type="Proteomes" id="UP000290172"/>
    </source>
</evidence>
<dbReference type="Gene3D" id="3.40.1390.30">
    <property type="entry name" value="NIF3 (NGG1p interacting factor 3)-like"/>
    <property type="match status" value="2"/>
</dbReference>
<dbReference type="RefSeq" id="WP_128978686.1">
    <property type="nucleotide sequence ID" value="NZ_PDKJ01000002.1"/>
</dbReference>
<feature type="binding site" evidence="5">
    <location>
        <position position="101"/>
    </location>
    <ligand>
        <name>a divalent metal cation</name>
        <dbReference type="ChEBI" id="CHEBI:60240"/>
        <label>1</label>
    </ligand>
</feature>
<organism evidence="6 7">
    <name type="scientific">Halarcobacter ebronensis</name>
    <dbReference type="NCBI Taxonomy" id="1462615"/>
    <lineage>
        <taxon>Bacteria</taxon>
        <taxon>Pseudomonadati</taxon>
        <taxon>Campylobacterota</taxon>
        <taxon>Epsilonproteobacteria</taxon>
        <taxon>Campylobacterales</taxon>
        <taxon>Arcobacteraceae</taxon>
        <taxon>Halarcobacter</taxon>
    </lineage>
</organism>
<reference evidence="6 7" key="1">
    <citation type="submission" date="2017-10" db="EMBL/GenBank/DDBJ databases">
        <title>Genomics of the genus Arcobacter.</title>
        <authorList>
            <person name="Perez-Cataluna A."/>
            <person name="Figueras M.J."/>
        </authorList>
    </citation>
    <scope>NUCLEOTIDE SEQUENCE [LARGE SCALE GENOMIC DNA]</scope>
    <source>
        <strain evidence="6 7">CECT 8993</strain>
    </source>
</reference>
<protein>
    <recommendedName>
        <fullName evidence="3">GTP cyclohydrolase 1 type 2 homolog</fullName>
    </recommendedName>
</protein>
<feature type="binding site" evidence="5">
    <location>
        <position position="63"/>
    </location>
    <ligand>
        <name>a divalent metal cation</name>
        <dbReference type="ChEBI" id="CHEBI:60240"/>
        <label>1</label>
    </ligand>
</feature>
<dbReference type="PANTHER" id="PTHR13799">
    <property type="entry name" value="NGG1 INTERACTING FACTOR 3"/>
    <property type="match status" value="1"/>
</dbReference>
<comment type="caution">
    <text evidence="6">The sequence shown here is derived from an EMBL/GenBank/DDBJ whole genome shotgun (WGS) entry which is preliminary data.</text>
</comment>
<evidence type="ECO:0000256" key="2">
    <source>
        <dbReference type="ARBA" id="ARBA00011643"/>
    </source>
</evidence>
<feature type="binding site" evidence="5">
    <location>
        <position position="62"/>
    </location>
    <ligand>
        <name>a divalent metal cation</name>
        <dbReference type="ChEBI" id="CHEBI:60240"/>
        <label>1</label>
    </ligand>
</feature>
<dbReference type="InterPro" id="IPR002678">
    <property type="entry name" value="DUF34/NIF3"/>
</dbReference>
<dbReference type="EMBL" id="PDKJ01000002">
    <property type="protein sequence ID" value="RXJ69567.1"/>
    <property type="molecule type" value="Genomic_DNA"/>
</dbReference>
<dbReference type="FunFam" id="3.40.1390.30:FF:000001">
    <property type="entry name" value="GTP cyclohydrolase 1 type 2"/>
    <property type="match status" value="1"/>
</dbReference>
<name>A0A4Q0YG54_9BACT</name>
<proteinExistence type="inferred from homology"/>
<dbReference type="GO" id="GO:0005737">
    <property type="term" value="C:cytoplasm"/>
    <property type="evidence" value="ECO:0007669"/>
    <property type="project" value="TreeGrafter"/>
</dbReference>
<evidence type="ECO:0000256" key="1">
    <source>
        <dbReference type="ARBA" id="ARBA00006964"/>
    </source>
</evidence>
<accession>A0A4Q0YG54</accession>
<feature type="binding site" evidence="5">
    <location>
        <position position="206"/>
    </location>
    <ligand>
        <name>a divalent metal cation</name>
        <dbReference type="ChEBI" id="CHEBI:60240"/>
        <label>1</label>
    </ligand>
</feature>
<comment type="subunit">
    <text evidence="2">Homohexamer.</text>
</comment>
<evidence type="ECO:0000256" key="3">
    <source>
        <dbReference type="ARBA" id="ARBA00022112"/>
    </source>
</evidence>
<dbReference type="SUPFAM" id="SSF102705">
    <property type="entry name" value="NIF3 (NGG1p interacting factor 3)-like"/>
    <property type="match status" value="1"/>
</dbReference>
<dbReference type="PANTHER" id="PTHR13799:SF14">
    <property type="entry name" value="GTP CYCLOHYDROLASE 1 TYPE 2 HOMOLOG"/>
    <property type="match status" value="1"/>
</dbReference>
<gene>
    <name evidence="6" type="ORF">CRV08_02355</name>
</gene>
<dbReference type="AlphaFoldDB" id="A0A4Q0YG54"/>
<evidence type="ECO:0000256" key="5">
    <source>
        <dbReference type="PIRSR" id="PIRSR602678-1"/>
    </source>
</evidence>
<dbReference type="Proteomes" id="UP000290172">
    <property type="component" value="Unassembled WGS sequence"/>
</dbReference>
<dbReference type="NCBIfam" id="TIGR00486">
    <property type="entry name" value="YbgI_SA1388"/>
    <property type="match status" value="1"/>
</dbReference>
<dbReference type="InterPro" id="IPR036069">
    <property type="entry name" value="DUF34/NIF3_sf"/>
</dbReference>
<comment type="similarity">
    <text evidence="1">Belongs to the GTP cyclohydrolase I type 2/NIF3 family.</text>
</comment>
<keyword evidence="4 5" id="KW-0479">Metal-binding</keyword>
<dbReference type="GO" id="GO:0046872">
    <property type="term" value="F:metal ion binding"/>
    <property type="evidence" value="ECO:0007669"/>
    <property type="project" value="UniProtKB-KW"/>
</dbReference>
<evidence type="ECO:0000313" key="6">
    <source>
        <dbReference type="EMBL" id="RXJ69567.1"/>
    </source>
</evidence>
<evidence type="ECO:0000256" key="4">
    <source>
        <dbReference type="ARBA" id="ARBA00022723"/>
    </source>
</evidence>